<evidence type="ECO:0000256" key="3">
    <source>
        <dbReference type="RuleBase" id="RU003788"/>
    </source>
</evidence>
<sequence>MKVREGLVLKWYRDSLGKWTGGYGHLRKPGEESLTITPALAEKWLSEDIRIARDAAKKQFALLPIQTENLLDTLVSVNFQLGTAWTAIHKRTWALMVAGKYPEAAQEAKNSIWYTQTPVRVEDLASALYEAHRLGAEYDAL</sequence>
<keyword evidence="3" id="KW-0378">Hydrolase</keyword>
<keyword evidence="1 3" id="KW-0929">Antimicrobial</keyword>
<dbReference type="InterPro" id="IPR023346">
    <property type="entry name" value="Lysozyme-like_dom_sf"/>
</dbReference>
<dbReference type="GO" id="GO:0042742">
    <property type="term" value="P:defense response to bacterium"/>
    <property type="evidence" value="ECO:0007669"/>
    <property type="project" value="UniProtKB-KW"/>
</dbReference>
<proteinExistence type="inferred from homology"/>
<name>A0A2K9VHI2_9CAUD</name>
<keyword evidence="3" id="KW-0326">Glycosidase</keyword>
<dbReference type="GO" id="GO:0031640">
    <property type="term" value="P:killing of cells of another organism"/>
    <property type="evidence" value="ECO:0007669"/>
    <property type="project" value="UniProtKB-KW"/>
</dbReference>
<dbReference type="Gene3D" id="1.10.530.40">
    <property type="match status" value="1"/>
</dbReference>
<dbReference type="Pfam" id="PF00959">
    <property type="entry name" value="Phage_lysozyme"/>
    <property type="match status" value="1"/>
</dbReference>
<keyword evidence="5" id="KW-1185">Reference proteome</keyword>
<dbReference type="OrthoDB" id="2186at10239"/>
<organism evidence="4 5">
    <name type="scientific">Pseudomonas phage Bjorn</name>
    <dbReference type="NCBI Taxonomy" id="2079288"/>
    <lineage>
        <taxon>Viruses</taxon>
        <taxon>Duplodnaviria</taxon>
        <taxon>Heunggongvirae</taxon>
        <taxon>Uroviricota</taxon>
        <taxon>Caudoviricetes</taxon>
        <taxon>Bjornvirus</taxon>
        <taxon>Bjornvirus bjorn</taxon>
    </lineage>
</organism>
<comment type="catalytic activity">
    <reaction evidence="3">
        <text>Hydrolysis of (1-&gt;4)-beta-linkages between N-acetylmuramic acid and N-acetyl-D-glucosamine residues in a peptidoglycan and between N-acetyl-D-glucosamine residues in chitodextrins.</text>
        <dbReference type="EC" id="3.2.1.17"/>
    </reaction>
</comment>
<dbReference type="EC" id="3.2.1.17" evidence="3"/>
<gene>
    <name evidence="4" type="ORF">PsPhBjorn_gp03</name>
</gene>
<dbReference type="SMR" id="A0A2K9VHI2"/>
<dbReference type="InterPro" id="IPR002196">
    <property type="entry name" value="Glyco_hydro_24"/>
</dbReference>
<dbReference type="Proteomes" id="UP000240564">
    <property type="component" value="Segment"/>
</dbReference>
<dbReference type="GO" id="GO:0003796">
    <property type="term" value="F:lysozyme activity"/>
    <property type="evidence" value="ECO:0007669"/>
    <property type="project" value="UniProtKB-EC"/>
</dbReference>
<dbReference type="SUPFAM" id="SSF53955">
    <property type="entry name" value="Lysozyme-like"/>
    <property type="match status" value="1"/>
</dbReference>
<reference evidence="4 5" key="1">
    <citation type="submission" date="2018-01" db="EMBL/GenBank/DDBJ databases">
        <title>Pseudomonas phages infecting Pseudomonas sp. isolated from Prunus avium.</title>
        <authorList>
            <person name="Colberg O."/>
            <person name="Byth Carstens A."/>
        </authorList>
    </citation>
    <scope>NUCLEOTIDE SEQUENCE [LARGE SCALE GENOMIC DNA]</scope>
</reference>
<dbReference type="GO" id="GO:0009253">
    <property type="term" value="P:peptidoglycan catabolic process"/>
    <property type="evidence" value="ECO:0007669"/>
    <property type="project" value="InterPro"/>
</dbReference>
<accession>A0A2K9VHI2</accession>
<dbReference type="GO" id="GO:0016998">
    <property type="term" value="P:cell wall macromolecule catabolic process"/>
    <property type="evidence" value="ECO:0007669"/>
    <property type="project" value="InterPro"/>
</dbReference>
<dbReference type="EMBL" id="MG775259">
    <property type="protein sequence ID" value="AUV61813.1"/>
    <property type="molecule type" value="Genomic_DNA"/>
</dbReference>
<comment type="similarity">
    <text evidence="3">Belongs to the glycosyl hydrolase 24 family.</text>
</comment>
<keyword evidence="2 3" id="KW-0081">Bacteriolytic enzyme</keyword>
<protein>
    <recommendedName>
        <fullName evidence="3">Lysozyme</fullName>
        <ecNumber evidence="3">3.2.1.17</ecNumber>
    </recommendedName>
</protein>
<evidence type="ECO:0000256" key="2">
    <source>
        <dbReference type="ARBA" id="ARBA00022638"/>
    </source>
</evidence>
<evidence type="ECO:0000313" key="4">
    <source>
        <dbReference type="EMBL" id="AUV61813.1"/>
    </source>
</evidence>
<evidence type="ECO:0000313" key="5">
    <source>
        <dbReference type="Proteomes" id="UP000240564"/>
    </source>
</evidence>
<dbReference type="InterPro" id="IPR023347">
    <property type="entry name" value="Lysozyme_dom_sf"/>
</dbReference>
<evidence type="ECO:0000256" key="1">
    <source>
        <dbReference type="ARBA" id="ARBA00022529"/>
    </source>
</evidence>